<evidence type="ECO:0000313" key="3">
    <source>
        <dbReference type="Proteomes" id="UP000008722"/>
    </source>
</evidence>
<protein>
    <recommendedName>
        <fullName evidence="4">DUF1501 domain-containing protein</fullName>
    </recommendedName>
</protein>
<feature type="signal peptide" evidence="1">
    <location>
        <begin position="1"/>
        <end position="30"/>
    </location>
</feature>
<sequence length="387" mass="41583" precursor="true">MNRRDFVQRMLTTLAVGGAAPSLLARTAMAAAPGEKILVVVQLSGGNDALNTLVPYRDAGYRKARPNLAVPAKEVLDLNGELGLHPSLRGLMPFWERGRLALIPAVGYPQPSRSHFVSMAIWHTADPSRRSTEGWLGPWLDEAEDPFCAVNLGLSAPLALRGESRQGVAVGGLDAFRLRLPKPALERFERGLARPAEGPLERTRAAMERLLADTRRVQALRGYRPEAAYPRGAFGDALRDVVRMIAGGLGARVYYVALGGFDTHADQLGRQPGLLEQLASGLGAFAQDLKALGREDDVLVLGFSEFGRRVQENASGGTDHGKAGLMFALGPNAGGLKGPGYDLDDLDAGDLRYRVDFRSVYAGAAAFIGARPEELFPEPQPVLRLSG</sequence>
<organism evidence="2 3">
    <name type="scientific">Oceanithermus profundus (strain DSM 14977 / NBRC 100410 / VKM B-2274 / 506)</name>
    <dbReference type="NCBI Taxonomy" id="670487"/>
    <lineage>
        <taxon>Bacteria</taxon>
        <taxon>Thermotogati</taxon>
        <taxon>Deinococcota</taxon>
        <taxon>Deinococci</taxon>
        <taxon>Thermales</taxon>
        <taxon>Thermaceae</taxon>
        <taxon>Oceanithermus</taxon>
    </lineage>
</organism>
<dbReference type="PANTHER" id="PTHR43737">
    <property type="entry name" value="BLL7424 PROTEIN"/>
    <property type="match status" value="1"/>
</dbReference>
<name>E4U7N7_OCEP5</name>
<dbReference type="InterPro" id="IPR010869">
    <property type="entry name" value="DUF1501"/>
</dbReference>
<dbReference type="HOGENOM" id="CLU_032896_2_0_0"/>
<accession>E4U7N7</accession>
<dbReference type="PANTHER" id="PTHR43737:SF1">
    <property type="entry name" value="DUF1501 DOMAIN-CONTAINING PROTEIN"/>
    <property type="match status" value="1"/>
</dbReference>
<dbReference type="EMBL" id="CP002361">
    <property type="protein sequence ID" value="ADR36486.1"/>
    <property type="molecule type" value="Genomic_DNA"/>
</dbReference>
<proteinExistence type="predicted"/>
<evidence type="ECO:0008006" key="4">
    <source>
        <dbReference type="Google" id="ProtNLM"/>
    </source>
</evidence>
<dbReference type="STRING" id="670487.Ocepr_1029"/>
<dbReference type="eggNOG" id="COG4102">
    <property type="taxonomic scope" value="Bacteria"/>
</dbReference>
<evidence type="ECO:0000313" key="2">
    <source>
        <dbReference type="EMBL" id="ADR36486.1"/>
    </source>
</evidence>
<evidence type="ECO:0000256" key="1">
    <source>
        <dbReference type="SAM" id="SignalP"/>
    </source>
</evidence>
<keyword evidence="3" id="KW-1185">Reference proteome</keyword>
<dbReference type="OrthoDB" id="9779968at2"/>
<gene>
    <name evidence="2" type="ordered locus">Ocepr_1029</name>
</gene>
<dbReference type="RefSeq" id="WP_013457656.1">
    <property type="nucleotide sequence ID" value="NC_014761.1"/>
</dbReference>
<reference evidence="2 3" key="2">
    <citation type="journal article" date="2011" name="Stand. Genomic Sci.">
        <title>Complete genome sequence of Oceanithermus profundus type strain (506).</title>
        <authorList>
            <person name="Pati A."/>
            <person name="Zhang X."/>
            <person name="Lapidus A."/>
            <person name="Nolan M."/>
            <person name="Lucas S."/>
            <person name="Del Rio T.G."/>
            <person name="Tice H."/>
            <person name="Cheng J.F."/>
            <person name="Tapia R."/>
            <person name="Han C."/>
            <person name="Goodwin L."/>
            <person name="Pitluck S."/>
            <person name="Liolios K."/>
            <person name="Pagani I."/>
            <person name="Ivanova N."/>
            <person name="Mavromatis K."/>
            <person name="Chen A."/>
            <person name="Palaniappan K."/>
            <person name="Hauser L."/>
            <person name="Jeffries C.D."/>
            <person name="Brambilla E.M."/>
            <person name="Rohl A."/>
            <person name="Mwirichia R."/>
            <person name="Rohde M."/>
            <person name="Tindall B.J."/>
            <person name="Sikorski J."/>
            <person name="Wirth R."/>
            <person name="Goker M."/>
            <person name="Woyke T."/>
            <person name="Detter J.C."/>
            <person name="Bristow J."/>
            <person name="Eisen J.A."/>
            <person name="Markowitz V."/>
            <person name="Hugenholtz P."/>
            <person name="Kyrpides N.C."/>
            <person name="Klenk H.P."/>
            <person name="Land M."/>
        </authorList>
    </citation>
    <scope>NUCLEOTIDE SEQUENCE [LARGE SCALE GENOMIC DNA]</scope>
    <source>
        <strain evidence="3">DSM 14977 / NBRC 100410 / VKM B-2274 / 506</strain>
    </source>
</reference>
<keyword evidence="1" id="KW-0732">Signal</keyword>
<dbReference type="AlphaFoldDB" id="E4U7N7"/>
<dbReference type="KEGG" id="opr:Ocepr_1029"/>
<dbReference type="Proteomes" id="UP000008722">
    <property type="component" value="Chromosome"/>
</dbReference>
<dbReference type="InterPro" id="IPR006311">
    <property type="entry name" value="TAT_signal"/>
</dbReference>
<reference evidence="3" key="1">
    <citation type="submission" date="2010-11" db="EMBL/GenBank/DDBJ databases">
        <title>The complete sequence of chromosome of Oceanithermus profundus DSM 14977.</title>
        <authorList>
            <consortium name="US DOE Joint Genome Institute (JGI-PGF)"/>
            <person name="Lucas S."/>
            <person name="Copeland A."/>
            <person name="Lapidus A."/>
            <person name="Bruce D."/>
            <person name="Goodwin L."/>
            <person name="Pitluck S."/>
            <person name="Kyrpides N."/>
            <person name="Mavromatis K."/>
            <person name="Pagani I."/>
            <person name="Ivanova N."/>
            <person name="Zhang X."/>
            <person name="Brettin T."/>
            <person name="Detter J.C."/>
            <person name="Tapia R."/>
            <person name="Han C."/>
            <person name="Land M."/>
            <person name="Hauser L."/>
            <person name="Markowitz V."/>
            <person name="Cheng J.-F."/>
            <person name="Hugenholtz P."/>
            <person name="Woyke T."/>
            <person name="Wu D."/>
            <person name="Tindall B."/>
            <person name="Faehnrich R."/>
            <person name="Brambilla E."/>
            <person name="Klenk H.-P."/>
            <person name="Eisen J.A."/>
        </authorList>
    </citation>
    <scope>NUCLEOTIDE SEQUENCE [LARGE SCALE GENOMIC DNA]</scope>
    <source>
        <strain evidence="3">DSM 14977 / NBRC 100410 / VKM B-2274 / 506</strain>
    </source>
</reference>
<dbReference type="Pfam" id="PF07394">
    <property type="entry name" value="DUF1501"/>
    <property type="match status" value="1"/>
</dbReference>
<dbReference type="PROSITE" id="PS51318">
    <property type="entry name" value="TAT"/>
    <property type="match status" value="1"/>
</dbReference>
<feature type="chain" id="PRO_5003187696" description="DUF1501 domain-containing protein" evidence="1">
    <location>
        <begin position="31"/>
        <end position="387"/>
    </location>
</feature>